<dbReference type="InterPro" id="IPR002347">
    <property type="entry name" value="SDR_fam"/>
</dbReference>
<dbReference type="SUPFAM" id="SSF51735">
    <property type="entry name" value="NAD(P)-binding Rossmann-fold domains"/>
    <property type="match status" value="1"/>
</dbReference>
<accession>A0A5J5IWQ2</accession>
<dbReference type="Proteomes" id="UP000325827">
    <property type="component" value="Unassembled WGS sequence"/>
</dbReference>
<evidence type="ECO:0000259" key="4">
    <source>
        <dbReference type="SMART" id="SM00822"/>
    </source>
</evidence>
<dbReference type="Gene3D" id="3.40.50.720">
    <property type="entry name" value="NAD(P)-binding Rossmann-like Domain"/>
    <property type="match status" value="1"/>
</dbReference>
<feature type="domain" description="Ketoreductase" evidence="4">
    <location>
        <begin position="8"/>
        <end position="191"/>
    </location>
</feature>
<keyword evidence="2" id="KW-0560">Oxidoreductase</keyword>
<dbReference type="InterPro" id="IPR057326">
    <property type="entry name" value="KR_dom"/>
</dbReference>
<dbReference type="PRINTS" id="PR00081">
    <property type="entry name" value="GDHRDH"/>
</dbReference>
<reference evidence="6" key="1">
    <citation type="submission" date="2019-09" db="EMBL/GenBank/DDBJ databases">
        <title>Mumia zhuanghuii sp. nov. isolated from the intestinal contents of plateau pika (Ochotona curzoniae) in the Qinghai-Tibet plateau of China.</title>
        <authorList>
            <person name="Tian Z."/>
        </authorList>
    </citation>
    <scope>NUCLEOTIDE SEQUENCE [LARGE SCALE GENOMIC DNA]</scope>
    <source>
        <strain evidence="6">JCM 30598</strain>
    </source>
</reference>
<dbReference type="SMART" id="SM00822">
    <property type="entry name" value="PKS_KR"/>
    <property type="match status" value="1"/>
</dbReference>
<dbReference type="PANTHER" id="PTHR45024">
    <property type="entry name" value="DEHYDROGENASES, SHORT CHAIN"/>
    <property type="match status" value="1"/>
</dbReference>
<dbReference type="OrthoDB" id="9808187at2"/>
<evidence type="ECO:0000313" key="6">
    <source>
        <dbReference type="Proteomes" id="UP000325827"/>
    </source>
</evidence>
<keyword evidence="6" id="KW-1185">Reference proteome</keyword>
<dbReference type="InterPro" id="IPR051687">
    <property type="entry name" value="Peroxisomal_Beta-Oxidation"/>
</dbReference>
<dbReference type="Pfam" id="PF00106">
    <property type="entry name" value="adh_short"/>
    <property type="match status" value="1"/>
</dbReference>
<dbReference type="InterPro" id="IPR020904">
    <property type="entry name" value="Sc_DH/Rdtase_CS"/>
</dbReference>
<name>A0A5J5IWQ2_9MICO</name>
<evidence type="ECO:0000313" key="5">
    <source>
        <dbReference type="EMBL" id="KAA9105901.1"/>
    </source>
</evidence>
<dbReference type="RefSeq" id="WP_150450043.1">
    <property type="nucleotide sequence ID" value="NZ_VYSA01000004.1"/>
</dbReference>
<dbReference type="PRINTS" id="PR00080">
    <property type="entry name" value="SDRFAMILY"/>
</dbReference>
<proteinExistence type="inferred from homology"/>
<dbReference type="AlphaFoldDB" id="A0A5J5IWQ2"/>
<organism evidence="5 6">
    <name type="scientific">Microbacterium rhizomatis</name>
    <dbReference type="NCBI Taxonomy" id="1631477"/>
    <lineage>
        <taxon>Bacteria</taxon>
        <taxon>Bacillati</taxon>
        <taxon>Actinomycetota</taxon>
        <taxon>Actinomycetes</taxon>
        <taxon>Micrococcales</taxon>
        <taxon>Microbacteriaceae</taxon>
        <taxon>Microbacterium</taxon>
    </lineage>
</organism>
<evidence type="ECO:0000256" key="3">
    <source>
        <dbReference type="RuleBase" id="RU000363"/>
    </source>
</evidence>
<dbReference type="InterPro" id="IPR036291">
    <property type="entry name" value="NAD(P)-bd_dom_sf"/>
</dbReference>
<evidence type="ECO:0000256" key="2">
    <source>
        <dbReference type="ARBA" id="ARBA00023002"/>
    </source>
</evidence>
<dbReference type="EMBL" id="VYSA01000004">
    <property type="protein sequence ID" value="KAA9105901.1"/>
    <property type="molecule type" value="Genomic_DNA"/>
</dbReference>
<sequence>MGVRFEGQVVVITGSGAGLGRSYALEFASRGAAVVVNDPGSAVDGSDGEPAVADQVVELIRSLGGKAVASYESVVTEAGADAIVETAVNEFGRLDALVNNAGILRDRALHNMTTDEWQGVVDVHLGGAFHMTRAALKIMRPQGYGRVVYATSNAGLFGNFGQSNYAAAKAGLLGLSRVLAIEGERYGIASNVVAPVARTRMTEDVLGEFVQRLGPESVVPMVVFLASKECDRTGRVYSAAGGRYSEVITGLTTGWVASTAAPGPEDIAANLPSIEDNQGYLLPRSVFDELAQIKAALAL</sequence>
<dbReference type="PANTHER" id="PTHR45024:SF2">
    <property type="entry name" value="SCP2 DOMAIN-CONTAINING PROTEIN"/>
    <property type="match status" value="1"/>
</dbReference>
<protein>
    <submittedName>
        <fullName evidence="5">SDR family NAD(P)-dependent oxidoreductase</fullName>
    </submittedName>
</protein>
<comment type="caution">
    <text evidence="5">The sequence shown here is derived from an EMBL/GenBank/DDBJ whole genome shotgun (WGS) entry which is preliminary data.</text>
</comment>
<dbReference type="PROSITE" id="PS00061">
    <property type="entry name" value="ADH_SHORT"/>
    <property type="match status" value="1"/>
</dbReference>
<comment type="similarity">
    <text evidence="1 3">Belongs to the short-chain dehydrogenases/reductases (SDR) family.</text>
</comment>
<gene>
    <name evidence="5" type="ORF">F6B43_16180</name>
</gene>
<dbReference type="GO" id="GO:0016491">
    <property type="term" value="F:oxidoreductase activity"/>
    <property type="evidence" value="ECO:0007669"/>
    <property type="project" value="UniProtKB-KW"/>
</dbReference>
<evidence type="ECO:0000256" key="1">
    <source>
        <dbReference type="ARBA" id="ARBA00006484"/>
    </source>
</evidence>